<dbReference type="GO" id="GO:0043709">
    <property type="term" value="P:cell adhesion involved in single-species biofilm formation"/>
    <property type="evidence" value="ECO:0007669"/>
    <property type="project" value="TreeGrafter"/>
</dbReference>
<reference evidence="7 8" key="1">
    <citation type="submission" date="2015-02" db="EMBL/GenBank/DDBJ databases">
        <title>Pseudomonas helleri sp. nov. and Pseudomonas weihenstephanensis sp. nov., isolated from raw cows milk.</title>
        <authorList>
            <person name="von Neubeck M."/>
            <person name="Huptas C."/>
            <person name="Wenning M."/>
            <person name="Scherer S."/>
        </authorList>
    </citation>
    <scope>NUCLEOTIDE SEQUENCE [LARGE SCALE GENOMIC DNA]</scope>
    <source>
        <strain evidence="7 8">DSM 17149</strain>
    </source>
</reference>
<accession>A0A0R2YA08</accession>
<dbReference type="PATRIC" id="fig|75588.4.peg.4995"/>
<evidence type="ECO:0000256" key="4">
    <source>
        <dbReference type="ARBA" id="ARBA00023263"/>
    </source>
</evidence>
<gene>
    <name evidence="7" type="ORF">TU73_12920</name>
</gene>
<protein>
    <recommendedName>
        <fullName evidence="6">Fimbrial-type adhesion domain-containing protein</fullName>
    </recommendedName>
</protein>
<dbReference type="RefSeq" id="WP_057012540.1">
    <property type="nucleotide sequence ID" value="NZ_JYLH01000007.1"/>
</dbReference>
<evidence type="ECO:0000313" key="7">
    <source>
        <dbReference type="EMBL" id="KRP45311.1"/>
    </source>
</evidence>
<comment type="caution">
    <text evidence="7">The sequence shown here is derived from an EMBL/GenBank/DDBJ whole genome shotgun (WGS) entry which is preliminary data.</text>
</comment>
<feature type="signal peptide" evidence="5">
    <location>
        <begin position="1"/>
        <end position="24"/>
    </location>
</feature>
<keyword evidence="4" id="KW-0281">Fimbrium</keyword>
<dbReference type="InterPro" id="IPR036937">
    <property type="entry name" value="Adhesion_dom_fimbrial_sf"/>
</dbReference>
<evidence type="ECO:0000313" key="8">
    <source>
        <dbReference type="Proteomes" id="UP000051446"/>
    </source>
</evidence>
<evidence type="ECO:0000256" key="1">
    <source>
        <dbReference type="ARBA" id="ARBA00004561"/>
    </source>
</evidence>
<feature type="chain" id="PRO_5006428689" description="Fimbrial-type adhesion domain-containing protein" evidence="5">
    <location>
        <begin position="25"/>
        <end position="360"/>
    </location>
</feature>
<dbReference type="EMBL" id="JYLH01000007">
    <property type="protein sequence ID" value="KRP45311.1"/>
    <property type="molecule type" value="Genomic_DNA"/>
</dbReference>
<dbReference type="InterPro" id="IPR008966">
    <property type="entry name" value="Adhesion_dom_sf"/>
</dbReference>
<keyword evidence="3 5" id="KW-0732">Signal</keyword>
<feature type="domain" description="Fimbrial-type adhesion" evidence="6">
    <location>
        <begin position="198"/>
        <end position="360"/>
    </location>
</feature>
<comment type="subcellular location">
    <subcellularLocation>
        <location evidence="1">Fimbrium</location>
    </subcellularLocation>
</comment>
<dbReference type="InterPro" id="IPR000259">
    <property type="entry name" value="Adhesion_dom_fimbrial"/>
</dbReference>
<proteinExistence type="inferred from homology"/>
<sequence length="360" mass="38008">MFIPIGIRYALAWVVALASGTAMASCELVERGGLIQSTLALRAVQITVGRDIAVGTEVYRQVFNLAGNPAIRCAPGVDDISVRRSVETPSAAIPGYQTRAGGSVYPTNLAGIGVQILDADNRPFPSITRSPNCPGSEGCVLRNQGLDKFTLSFIKVSANVEAGAISSATLPTVLISYDIRGQQLPVRKVRLSGLLRVASQTCRTPHVQVNLGRHPISEFEHLGYTPWQDFGIALNQCPGFHGYYSAGAVGGEPGVVLNPNKVTFRIDPTQPAVSNEEGILSLTPGLQGAVKAAQGIGVQIAQESAQPIKLSALLDSGLSLQSNEGGSYLIRLKARYIKQANAVAQSGPANATVTFTINYQ</sequence>
<dbReference type="Gene3D" id="2.60.40.1090">
    <property type="entry name" value="Fimbrial-type adhesion domain"/>
    <property type="match status" value="1"/>
</dbReference>
<dbReference type="Proteomes" id="UP000051446">
    <property type="component" value="Unassembled WGS sequence"/>
</dbReference>
<organism evidence="7 8">
    <name type="scientific">Pseudomonas libanensis</name>
    <dbReference type="NCBI Taxonomy" id="75588"/>
    <lineage>
        <taxon>Bacteria</taxon>
        <taxon>Pseudomonadati</taxon>
        <taxon>Pseudomonadota</taxon>
        <taxon>Gammaproteobacteria</taxon>
        <taxon>Pseudomonadales</taxon>
        <taxon>Pseudomonadaceae</taxon>
        <taxon>Pseudomonas</taxon>
    </lineage>
</organism>
<evidence type="ECO:0000259" key="6">
    <source>
        <dbReference type="Pfam" id="PF00419"/>
    </source>
</evidence>
<evidence type="ECO:0000256" key="2">
    <source>
        <dbReference type="ARBA" id="ARBA00006671"/>
    </source>
</evidence>
<comment type="similarity">
    <text evidence="2">Belongs to the fimbrial protein family.</text>
</comment>
<evidence type="ECO:0000256" key="3">
    <source>
        <dbReference type="ARBA" id="ARBA00022729"/>
    </source>
</evidence>
<dbReference type="PANTHER" id="PTHR33420:SF12">
    <property type="entry name" value="FIMBRIN-LIKE PROTEIN FIMI-RELATED"/>
    <property type="match status" value="1"/>
</dbReference>
<evidence type="ECO:0000256" key="5">
    <source>
        <dbReference type="SAM" id="SignalP"/>
    </source>
</evidence>
<dbReference type="Pfam" id="PF00419">
    <property type="entry name" value="Fimbrial"/>
    <property type="match status" value="1"/>
</dbReference>
<dbReference type="AlphaFoldDB" id="A0A0R2YA08"/>
<dbReference type="InterPro" id="IPR050263">
    <property type="entry name" value="Bact_Fimbrial_Adh_Pro"/>
</dbReference>
<dbReference type="PANTHER" id="PTHR33420">
    <property type="entry name" value="FIMBRIAL SUBUNIT ELFA-RELATED"/>
    <property type="match status" value="1"/>
</dbReference>
<dbReference type="Gene3D" id="2.60.40.3310">
    <property type="match status" value="1"/>
</dbReference>
<name>A0A0R2YA08_9PSED</name>
<dbReference type="SUPFAM" id="SSF49401">
    <property type="entry name" value="Bacterial adhesins"/>
    <property type="match status" value="1"/>
</dbReference>
<dbReference type="GO" id="GO:0009289">
    <property type="term" value="C:pilus"/>
    <property type="evidence" value="ECO:0007669"/>
    <property type="project" value="UniProtKB-SubCell"/>
</dbReference>